<proteinExistence type="predicted"/>
<feature type="signal peptide" evidence="1">
    <location>
        <begin position="1"/>
        <end position="18"/>
    </location>
</feature>
<keyword evidence="3" id="KW-1185">Reference proteome</keyword>
<evidence type="ECO:0000313" key="3">
    <source>
        <dbReference type="Proteomes" id="UP000807716"/>
    </source>
</evidence>
<gene>
    <name evidence="2" type="ORF">DFQ27_008994</name>
</gene>
<protein>
    <submittedName>
        <fullName evidence="2">Uncharacterized protein</fullName>
    </submittedName>
</protein>
<dbReference type="AlphaFoldDB" id="A0A9P6QIY9"/>
<keyword evidence="1" id="KW-0732">Signal</keyword>
<dbReference type="Proteomes" id="UP000807716">
    <property type="component" value="Unassembled WGS sequence"/>
</dbReference>
<reference evidence="2" key="1">
    <citation type="journal article" date="2020" name="Fungal Divers.">
        <title>Resolving the Mortierellaceae phylogeny through synthesis of multi-gene phylogenetics and phylogenomics.</title>
        <authorList>
            <person name="Vandepol N."/>
            <person name="Liber J."/>
            <person name="Desiro A."/>
            <person name="Na H."/>
            <person name="Kennedy M."/>
            <person name="Barry K."/>
            <person name="Grigoriev I.V."/>
            <person name="Miller A.N."/>
            <person name="O'Donnell K."/>
            <person name="Stajich J.E."/>
            <person name="Bonito G."/>
        </authorList>
    </citation>
    <scope>NUCLEOTIDE SEQUENCE</scope>
    <source>
        <strain evidence="2">BC1065</strain>
    </source>
</reference>
<dbReference type="EMBL" id="JAAAJB010000079">
    <property type="protein sequence ID" value="KAG0267213.1"/>
    <property type="molecule type" value="Genomic_DNA"/>
</dbReference>
<sequence length="260" mass="28747">MLIRTIALITACATMAFAGGATVSRGRFLGVDTTKRDSDPVEMYRDPANHATAAVSILRGLAVEAEYFPQEDSPAELAAKSFDWTSSLFDSSALKADRSVQRTIRFDGDKESLGATITSAIAELPNSKYVGHELAQMVPKQIADLDLTRWSLSLVIVDKPADDSSVKAYVYDLSLQIKPRGAGVEVILPRQTLIFSQQSFTLDAEDVESKAEQYANEYGVTEMEDFKWFFESKDSSSEVNWSSCRSGSRRLSFQALENWL</sequence>
<dbReference type="OrthoDB" id="2441166at2759"/>
<feature type="chain" id="PRO_5040152231" evidence="1">
    <location>
        <begin position="19"/>
        <end position="260"/>
    </location>
</feature>
<evidence type="ECO:0000256" key="1">
    <source>
        <dbReference type="SAM" id="SignalP"/>
    </source>
</evidence>
<name>A0A9P6QIY9_9FUNG</name>
<comment type="caution">
    <text evidence="2">The sequence shown here is derived from an EMBL/GenBank/DDBJ whole genome shotgun (WGS) entry which is preliminary data.</text>
</comment>
<evidence type="ECO:0000313" key="2">
    <source>
        <dbReference type="EMBL" id="KAG0267213.1"/>
    </source>
</evidence>
<accession>A0A9P6QIY9</accession>
<organism evidence="2 3">
    <name type="scientific">Actinomortierella ambigua</name>
    <dbReference type="NCBI Taxonomy" id="1343610"/>
    <lineage>
        <taxon>Eukaryota</taxon>
        <taxon>Fungi</taxon>
        <taxon>Fungi incertae sedis</taxon>
        <taxon>Mucoromycota</taxon>
        <taxon>Mortierellomycotina</taxon>
        <taxon>Mortierellomycetes</taxon>
        <taxon>Mortierellales</taxon>
        <taxon>Mortierellaceae</taxon>
        <taxon>Actinomortierella</taxon>
    </lineage>
</organism>